<evidence type="ECO:0000256" key="2">
    <source>
        <dbReference type="ARBA" id="ARBA00022723"/>
    </source>
</evidence>
<accession>A0ABZ1CJ59</accession>
<feature type="domain" description="Cytochrome c" evidence="7">
    <location>
        <begin position="191"/>
        <end position="276"/>
    </location>
</feature>
<dbReference type="Pfam" id="PF13442">
    <property type="entry name" value="Cytochrome_CBB3"/>
    <property type="match status" value="1"/>
</dbReference>
<reference evidence="8 9" key="1">
    <citation type="submission" date="2023-12" db="EMBL/GenBank/DDBJ databases">
        <title>Thiobacillus sedimentum sp. nov., a chemolithoautotrophic sulfur-oxidizing bacterium isolated from freshwater sediment.</title>
        <authorList>
            <person name="Luo J."/>
            <person name="Dai C."/>
        </authorList>
    </citation>
    <scope>NUCLEOTIDE SEQUENCE [LARGE SCALE GENOMIC DNA]</scope>
    <source>
        <strain evidence="8 9">SCUT-2</strain>
    </source>
</reference>
<proteinExistence type="predicted"/>
<evidence type="ECO:0000313" key="9">
    <source>
        <dbReference type="Proteomes" id="UP001334732"/>
    </source>
</evidence>
<evidence type="ECO:0000256" key="1">
    <source>
        <dbReference type="ARBA" id="ARBA00022617"/>
    </source>
</evidence>
<keyword evidence="9" id="KW-1185">Reference proteome</keyword>
<feature type="domain" description="Cytochrome c" evidence="7">
    <location>
        <begin position="70"/>
        <end position="167"/>
    </location>
</feature>
<evidence type="ECO:0000259" key="7">
    <source>
        <dbReference type="PROSITE" id="PS51007"/>
    </source>
</evidence>
<feature type="chain" id="PRO_5047510791" evidence="6">
    <location>
        <begin position="21"/>
        <end position="320"/>
    </location>
</feature>
<protein>
    <submittedName>
        <fullName evidence="8">C-type cytochrome</fullName>
    </submittedName>
</protein>
<dbReference type="SUPFAM" id="SSF46626">
    <property type="entry name" value="Cytochrome c"/>
    <property type="match status" value="2"/>
</dbReference>
<dbReference type="PROSITE" id="PS51007">
    <property type="entry name" value="CYTC"/>
    <property type="match status" value="2"/>
</dbReference>
<name>A0ABZ1CJ59_9PROT</name>
<keyword evidence="6" id="KW-0732">Signal</keyword>
<dbReference type="InterPro" id="IPR009056">
    <property type="entry name" value="Cyt_c-like_dom"/>
</dbReference>
<keyword evidence="2 4" id="KW-0479">Metal-binding</keyword>
<dbReference type="Pfam" id="PF21342">
    <property type="entry name" value="SoxA-TsdA_cyt-c"/>
    <property type="match status" value="1"/>
</dbReference>
<dbReference type="Proteomes" id="UP001334732">
    <property type="component" value="Chromosome"/>
</dbReference>
<feature type="region of interest" description="Disordered" evidence="5">
    <location>
        <begin position="277"/>
        <end position="298"/>
    </location>
</feature>
<evidence type="ECO:0000256" key="3">
    <source>
        <dbReference type="ARBA" id="ARBA00023004"/>
    </source>
</evidence>
<dbReference type="EMBL" id="CP141769">
    <property type="protein sequence ID" value="WRS39435.1"/>
    <property type="molecule type" value="Genomic_DNA"/>
</dbReference>
<sequence length="320" mass="34713">MNRLAGYLLCTFALGGVAHASDGPTAPPGKDPAAHGKATPRKVARTPARPAPSRFTPPPANAIPDDEFGRTVRLGRDIFVHTQQYARDYVGNGLNCANCHLDDGRKADSAPLWAAYVVYPAYRKKTGQVDTFQSRLQGCFRYSMNGKPPAADSKEMTALVTYAFWLAQGAPTGTRLPGQGYVKVATPPRAPDLARGREVYRSNCAICHGADGEGTQVNGEYAFPPLWGKDSFNWGAGMHRVDTAAGFIKANMPYGLGGTLSDQEAWDVALFMDSHDRPQDPRFKDSVAKTRDAHHDEDCLYGRTPEELAASLKKRAKSGK</sequence>
<dbReference type="InterPro" id="IPR051459">
    <property type="entry name" value="Cytochrome_c-type_DH"/>
</dbReference>
<feature type="signal peptide" evidence="6">
    <location>
        <begin position="1"/>
        <end position="20"/>
    </location>
</feature>
<evidence type="ECO:0000313" key="8">
    <source>
        <dbReference type="EMBL" id="WRS39435.1"/>
    </source>
</evidence>
<evidence type="ECO:0000256" key="4">
    <source>
        <dbReference type="PROSITE-ProRule" id="PRU00433"/>
    </source>
</evidence>
<organism evidence="8 9">
    <name type="scientific">Thiobacillus sedimenti</name>
    <dbReference type="NCBI Taxonomy" id="3110231"/>
    <lineage>
        <taxon>Bacteria</taxon>
        <taxon>Pseudomonadati</taxon>
        <taxon>Pseudomonadota</taxon>
        <taxon>Betaproteobacteria</taxon>
        <taxon>Nitrosomonadales</taxon>
        <taxon>Thiobacillaceae</taxon>
        <taxon>Thiobacillus</taxon>
    </lineage>
</organism>
<evidence type="ECO:0000256" key="5">
    <source>
        <dbReference type="SAM" id="MobiDB-lite"/>
    </source>
</evidence>
<dbReference type="PANTHER" id="PTHR35008">
    <property type="entry name" value="BLL4482 PROTEIN-RELATED"/>
    <property type="match status" value="1"/>
</dbReference>
<dbReference type="PANTHER" id="PTHR35008:SF9">
    <property type="entry name" value="CYTOCHROME C DOMAIN-CONTAINING PROTEIN"/>
    <property type="match status" value="1"/>
</dbReference>
<dbReference type="Gene3D" id="1.10.760.10">
    <property type="entry name" value="Cytochrome c-like domain"/>
    <property type="match status" value="2"/>
</dbReference>
<dbReference type="InterPro" id="IPR036909">
    <property type="entry name" value="Cyt_c-like_dom_sf"/>
</dbReference>
<feature type="region of interest" description="Disordered" evidence="5">
    <location>
        <begin position="22"/>
        <end position="67"/>
    </location>
</feature>
<evidence type="ECO:0000256" key="6">
    <source>
        <dbReference type="SAM" id="SignalP"/>
    </source>
</evidence>
<gene>
    <name evidence="8" type="ORF">VA613_00790</name>
</gene>
<keyword evidence="3 4" id="KW-0408">Iron</keyword>
<keyword evidence="1 4" id="KW-0349">Heme</keyword>
<dbReference type="RefSeq" id="WP_324779966.1">
    <property type="nucleotide sequence ID" value="NZ_CP141769.1"/>
</dbReference>